<comment type="caution">
    <text evidence="1">The sequence shown here is derived from an EMBL/GenBank/DDBJ whole genome shotgun (WGS) entry which is preliminary data.</text>
</comment>
<gene>
    <name evidence="1" type="ORF">CLOLEP_00414</name>
</gene>
<dbReference type="HOGENOM" id="CLU_212567_0_0_9"/>
<sequence length="53" mass="6174">MEEKTMVCPCKKKNCPRHGNCGECKEFHRINSKYPPYCAQKGKKKRSDVSNQK</sequence>
<evidence type="ECO:0000313" key="2">
    <source>
        <dbReference type="Proteomes" id="UP000003490"/>
    </source>
</evidence>
<protein>
    <submittedName>
        <fullName evidence="1">Uncharacterized protein</fullName>
    </submittedName>
</protein>
<evidence type="ECO:0000313" key="1">
    <source>
        <dbReference type="EMBL" id="EDO62825.1"/>
    </source>
</evidence>
<reference evidence="1 2" key="2">
    <citation type="submission" date="2007-08" db="EMBL/GenBank/DDBJ databases">
        <authorList>
            <person name="Fulton L."/>
            <person name="Clifton S."/>
            <person name="Fulton B."/>
            <person name="Xu J."/>
            <person name="Minx P."/>
            <person name="Pepin K.H."/>
            <person name="Johnson M."/>
            <person name="Thiruvilangam P."/>
            <person name="Bhonagiri V."/>
            <person name="Nash W.E."/>
            <person name="Wang C."/>
            <person name="Mardis E.R."/>
            <person name="Wilson R.K."/>
        </authorList>
    </citation>
    <scope>NUCLEOTIDE SEQUENCE [LARGE SCALE GENOMIC DNA]</scope>
    <source>
        <strain evidence="1 2">DSM 753</strain>
    </source>
</reference>
<dbReference type="EMBL" id="ABCB02000012">
    <property type="protein sequence ID" value="EDO62825.1"/>
    <property type="molecule type" value="Genomic_DNA"/>
</dbReference>
<accession>A7VPD8</accession>
<dbReference type="Proteomes" id="UP000003490">
    <property type="component" value="Unassembled WGS sequence"/>
</dbReference>
<reference evidence="1 2" key="1">
    <citation type="submission" date="2007-08" db="EMBL/GenBank/DDBJ databases">
        <title>Draft genome sequence of Clostridium leptum (DSM 753).</title>
        <authorList>
            <person name="Sudarsanam P."/>
            <person name="Ley R."/>
            <person name="Guruge J."/>
            <person name="Turnbaugh P.J."/>
            <person name="Mahowald M."/>
            <person name="Liep D."/>
            <person name="Gordon J."/>
        </authorList>
    </citation>
    <scope>NUCLEOTIDE SEQUENCE [LARGE SCALE GENOMIC DNA]</scope>
    <source>
        <strain evidence="1 2">DSM 753</strain>
    </source>
</reference>
<organism evidence="1 2">
    <name type="scientific">[Clostridium] leptum DSM 753</name>
    <dbReference type="NCBI Taxonomy" id="428125"/>
    <lineage>
        <taxon>Bacteria</taxon>
        <taxon>Bacillati</taxon>
        <taxon>Bacillota</taxon>
        <taxon>Clostridia</taxon>
        <taxon>Eubacteriales</taxon>
        <taxon>Oscillospiraceae</taxon>
        <taxon>Oscillospiraceae incertae sedis</taxon>
    </lineage>
</organism>
<name>A7VPD8_9FIRM</name>
<dbReference type="AlphaFoldDB" id="A7VPD8"/>
<proteinExistence type="predicted"/>